<evidence type="ECO:0000313" key="2">
    <source>
        <dbReference type="EMBL" id="TLS44870.1"/>
    </source>
</evidence>
<evidence type="ECO:0000313" key="3">
    <source>
        <dbReference type="Proteomes" id="UP000305906"/>
    </source>
</evidence>
<protein>
    <submittedName>
        <fullName evidence="2">Uncharacterized protein</fullName>
    </submittedName>
</protein>
<dbReference type="Proteomes" id="UP000305906">
    <property type="component" value="Unassembled WGS sequence"/>
</dbReference>
<accession>A0A5R9FSM9</accession>
<reference evidence="2 3" key="1">
    <citation type="submission" date="2019-05" db="EMBL/GenBank/DDBJ databases">
        <title>Streptomyces sp. NEAU-C151, a novel actinomycete isolated from soil.</title>
        <authorList>
            <person name="Han L."/>
            <person name="Jiang H."/>
        </authorList>
    </citation>
    <scope>NUCLEOTIDE SEQUENCE [LARGE SCALE GENOMIC DNA]</scope>
    <source>
        <strain evidence="2 3">NEAU-C151</strain>
    </source>
</reference>
<sequence length="114" mass="12840">MLQMIRRTVPLDGESTTVADAVARTVSRFHFSDDLGERDITRLATWLRKYLMQVLHTVSYAGSNPEDAEVYRPPVKPAGKGKKARRPRQEGVTEFVKLGANLSRELRGLRESKG</sequence>
<organism evidence="2 3">
    <name type="scientific">Streptomyces montanus</name>
    <dbReference type="NCBI Taxonomy" id="2580423"/>
    <lineage>
        <taxon>Bacteria</taxon>
        <taxon>Bacillati</taxon>
        <taxon>Actinomycetota</taxon>
        <taxon>Actinomycetes</taxon>
        <taxon>Kitasatosporales</taxon>
        <taxon>Streptomycetaceae</taxon>
        <taxon>Streptomyces</taxon>
    </lineage>
</organism>
<proteinExistence type="predicted"/>
<name>A0A5R9FSM9_9ACTN</name>
<gene>
    <name evidence="2" type="ORF">FE633_17110</name>
</gene>
<keyword evidence="3" id="KW-1185">Reference proteome</keyword>
<evidence type="ECO:0000256" key="1">
    <source>
        <dbReference type="SAM" id="MobiDB-lite"/>
    </source>
</evidence>
<comment type="caution">
    <text evidence="2">The sequence shown here is derived from an EMBL/GenBank/DDBJ whole genome shotgun (WGS) entry which is preliminary data.</text>
</comment>
<dbReference type="EMBL" id="VBZC01000017">
    <property type="protein sequence ID" value="TLS44870.1"/>
    <property type="molecule type" value="Genomic_DNA"/>
</dbReference>
<dbReference type="RefSeq" id="WP_138046029.1">
    <property type="nucleotide sequence ID" value="NZ_VBZC01000017.1"/>
</dbReference>
<dbReference type="AlphaFoldDB" id="A0A5R9FSM9"/>
<feature type="region of interest" description="Disordered" evidence="1">
    <location>
        <begin position="65"/>
        <end position="90"/>
    </location>
</feature>